<dbReference type="RefSeq" id="WP_184138428.1">
    <property type="nucleotide sequence ID" value="NZ_JACHFL010000042.1"/>
</dbReference>
<keyword evidence="2" id="KW-1185">Reference proteome</keyword>
<evidence type="ECO:0000313" key="1">
    <source>
        <dbReference type="EMBL" id="MBB5366420.1"/>
    </source>
</evidence>
<sequence>MKTSPGLVLLPVLLLAACTPKETPAGGETVNTLSGTAVEGQYAAQGNQVVLQTSAWTGGAGNVTLNVLDAAGKTVELGRTALGADGKFSFASLPTPNTSELTKITEQSESCTNTFVVSDPAALNATAGLFASAQTNVPLTLVAYDTTTAGGTTTRTGTLIYADRAVTVKGSQTCQIGAKPYTADFNLALVKGWNMTTASLNLTTRAGTVRNGAPAGAQWIAFKVSGGATGLAVNGFLLR</sequence>
<evidence type="ECO:0008006" key="3">
    <source>
        <dbReference type="Google" id="ProtNLM"/>
    </source>
</evidence>
<evidence type="ECO:0000313" key="2">
    <source>
        <dbReference type="Proteomes" id="UP000552709"/>
    </source>
</evidence>
<dbReference type="PROSITE" id="PS51257">
    <property type="entry name" value="PROKAR_LIPOPROTEIN"/>
    <property type="match status" value="1"/>
</dbReference>
<organism evidence="1 2">
    <name type="scientific">Deinococcus humi</name>
    <dbReference type="NCBI Taxonomy" id="662880"/>
    <lineage>
        <taxon>Bacteria</taxon>
        <taxon>Thermotogati</taxon>
        <taxon>Deinococcota</taxon>
        <taxon>Deinococci</taxon>
        <taxon>Deinococcales</taxon>
        <taxon>Deinococcaceae</taxon>
        <taxon>Deinococcus</taxon>
    </lineage>
</organism>
<dbReference type="AlphaFoldDB" id="A0A7W8NI03"/>
<comment type="caution">
    <text evidence="1">The sequence shown here is derived from an EMBL/GenBank/DDBJ whole genome shotgun (WGS) entry which is preliminary data.</text>
</comment>
<dbReference type="EMBL" id="JACHFL010000042">
    <property type="protein sequence ID" value="MBB5366420.1"/>
    <property type="molecule type" value="Genomic_DNA"/>
</dbReference>
<gene>
    <name evidence="1" type="ORF">HNQ08_005549</name>
</gene>
<accession>A0A7W8NI03</accession>
<dbReference type="Proteomes" id="UP000552709">
    <property type="component" value="Unassembled WGS sequence"/>
</dbReference>
<name>A0A7W8NI03_9DEIO</name>
<proteinExistence type="predicted"/>
<reference evidence="1 2" key="1">
    <citation type="submission" date="2020-08" db="EMBL/GenBank/DDBJ databases">
        <title>Genomic Encyclopedia of Type Strains, Phase IV (KMG-IV): sequencing the most valuable type-strain genomes for metagenomic binning, comparative biology and taxonomic classification.</title>
        <authorList>
            <person name="Goeker M."/>
        </authorList>
    </citation>
    <scope>NUCLEOTIDE SEQUENCE [LARGE SCALE GENOMIC DNA]</scope>
    <source>
        <strain evidence="1 2">DSM 27939</strain>
    </source>
</reference>
<protein>
    <recommendedName>
        <fullName evidence="3">Lipoprotein</fullName>
    </recommendedName>
</protein>